<keyword evidence="3 5" id="KW-0853">WD repeat</keyword>
<dbReference type="OrthoDB" id="10260946at2759"/>
<dbReference type="Proteomes" id="UP000663879">
    <property type="component" value="Unassembled WGS sequence"/>
</dbReference>
<dbReference type="PANTHER" id="PTHR46853:SF1">
    <property type="entry name" value="METHYLOSOME PROTEIN 50"/>
    <property type="match status" value="1"/>
</dbReference>
<dbReference type="Gene3D" id="2.130.10.10">
    <property type="entry name" value="YVTN repeat-like/Quinoprotein amine dehydrogenase"/>
    <property type="match status" value="1"/>
</dbReference>
<dbReference type="AlphaFoldDB" id="A0A813XU81"/>
<keyword evidence="4" id="KW-0677">Repeat</keyword>
<dbReference type="Pfam" id="PF00400">
    <property type="entry name" value="WD40"/>
    <property type="match status" value="3"/>
</dbReference>
<evidence type="ECO:0000313" key="6">
    <source>
        <dbReference type="EMBL" id="CAF0874798.1"/>
    </source>
</evidence>
<dbReference type="EMBL" id="CAJNOC010001562">
    <property type="protein sequence ID" value="CAF0874798.1"/>
    <property type="molecule type" value="Genomic_DNA"/>
</dbReference>
<keyword evidence="2" id="KW-0963">Cytoplasm</keyword>
<sequence>MDEFIGSIQFNQNGDLLLSSSYLTFQSWTGFIGVLPKSDISNNSKILLSKLRIKKKFHSAPSVARWTTNESILIGNDSGDVELLNLSESSEDNFEVVMSKCQHDGIVTCLDTKFDSNLALSGSDDATIKVWDLNESMSKHTYRAHDFSITSLTFKPNETDCFISTSQDYKSLLWDTRKDKPALNFKHNLTGFPSCSAMSTNDLNMIVLGSEFGELGVYDVRNLSQNMIRKVHDRLIRQIKINQKNLIATVSEDCTTKVSQVVKPSVLNEMDLKTIYSCKHGDYVTGIDWDLRNDSEFVTCSWDGFVKTHLIDLKMQNGH</sequence>
<dbReference type="PROSITE" id="PS50082">
    <property type="entry name" value="WD_REPEATS_2"/>
    <property type="match status" value="2"/>
</dbReference>
<dbReference type="SUPFAM" id="SSF50978">
    <property type="entry name" value="WD40 repeat-like"/>
    <property type="match status" value="1"/>
</dbReference>
<dbReference type="InterPro" id="IPR015943">
    <property type="entry name" value="WD40/YVTN_repeat-like_dom_sf"/>
</dbReference>
<dbReference type="PROSITE" id="PS00678">
    <property type="entry name" value="WD_REPEATS_1"/>
    <property type="match status" value="1"/>
</dbReference>
<dbReference type="SMART" id="SM00320">
    <property type="entry name" value="WD40"/>
    <property type="match status" value="4"/>
</dbReference>
<proteinExistence type="predicted"/>
<comment type="caution">
    <text evidence="6">The sequence shown here is derived from an EMBL/GenBank/DDBJ whole genome shotgun (WGS) entry which is preliminary data.</text>
</comment>
<dbReference type="GO" id="GO:0034709">
    <property type="term" value="C:methylosome"/>
    <property type="evidence" value="ECO:0007669"/>
    <property type="project" value="TreeGrafter"/>
</dbReference>
<evidence type="ECO:0000256" key="2">
    <source>
        <dbReference type="ARBA" id="ARBA00022490"/>
    </source>
</evidence>
<organism evidence="6 7">
    <name type="scientific">Brachionus calyciflorus</name>
    <dbReference type="NCBI Taxonomy" id="104777"/>
    <lineage>
        <taxon>Eukaryota</taxon>
        <taxon>Metazoa</taxon>
        <taxon>Spiralia</taxon>
        <taxon>Gnathifera</taxon>
        <taxon>Rotifera</taxon>
        <taxon>Eurotatoria</taxon>
        <taxon>Monogononta</taxon>
        <taxon>Pseudotrocha</taxon>
        <taxon>Ploima</taxon>
        <taxon>Brachionidae</taxon>
        <taxon>Brachionus</taxon>
    </lineage>
</organism>
<name>A0A813XU81_9BILA</name>
<reference evidence="6" key="1">
    <citation type="submission" date="2021-02" db="EMBL/GenBank/DDBJ databases">
        <authorList>
            <person name="Nowell W R."/>
        </authorList>
    </citation>
    <scope>NUCLEOTIDE SEQUENCE</scope>
    <source>
        <strain evidence="6">Ploen Becks lab</strain>
    </source>
</reference>
<dbReference type="PROSITE" id="PS50294">
    <property type="entry name" value="WD_REPEATS_REGION"/>
    <property type="match status" value="1"/>
</dbReference>
<feature type="repeat" description="WD" evidence="5">
    <location>
        <begin position="100"/>
        <end position="141"/>
    </location>
</feature>
<gene>
    <name evidence="6" type="ORF">OXX778_LOCUS10114</name>
</gene>
<evidence type="ECO:0000256" key="4">
    <source>
        <dbReference type="ARBA" id="ARBA00022737"/>
    </source>
</evidence>
<evidence type="ECO:0000256" key="1">
    <source>
        <dbReference type="ARBA" id="ARBA00004496"/>
    </source>
</evidence>
<dbReference type="InterPro" id="IPR019775">
    <property type="entry name" value="WD40_repeat_CS"/>
</dbReference>
<evidence type="ECO:0000313" key="7">
    <source>
        <dbReference type="Proteomes" id="UP000663879"/>
    </source>
</evidence>
<dbReference type="InterPro" id="IPR036322">
    <property type="entry name" value="WD40_repeat_dom_sf"/>
</dbReference>
<evidence type="ECO:0000256" key="3">
    <source>
        <dbReference type="ARBA" id="ARBA00022574"/>
    </source>
</evidence>
<dbReference type="InterPro" id="IPR052139">
    <property type="entry name" value="Methylosome_Comp_WDR77"/>
</dbReference>
<feature type="repeat" description="WD" evidence="5">
    <location>
        <begin position="142"/>
        <end position="184"/>
    </location>
</feature>
<comment type="subcellular location">
    <subcellularLocation>
        <location evidence="1">Cytoplasm</location>
    </subcellularLocation>
</comment>
<dbReference type="PANTHER" id="PTHR46853">
    <property type="entry name" value="METHYLOSOME PROTEIN 50"/>
    <property type="match status" value="1"/>
</dbReference>
<protein>
    <submittedName>
        <fullName evidence="6">Uncharacterized protein</fullName>
    </submittedName>
</protein>
<dbReference type="InterPro" id="IPR001680">
    <property type="entry name" value="WD40_rpt"/>
</dbReference>
<evidence type="ECO:0000256" key="5">
    <source>
        <dbReference type="PROSITE-ProRule" id="PRU00221"/>
    </source>
</evidence>
<keyword evidence="7" id="KW-1185">Reference proteome</keyword>
<accession>A0A813XU81</accession>